<protein>
    <submittedName>
        <fullName evidence="1">Uncharacterized protein</fullName>
    </submittedName>
</protein>
<accession>G7Y6Q3</accession>
<organism evidence="1 2">
    <name type="scientific">Clonorchis sinensis</name>
    <name type="common">Chinese liver fluke</name>
    <dbReference type="NCBI Taxonomy" id="79923"/>
    <lineage>
        <taxon>Eukaryota</taxon>
        <taxon>Metazoa</taxon>
        <taxon>Spiralia</taxon>
        <taxon>Lophotrochozoa</taxon>
        <taxon>Platyhelminthes</taxon>
        <taxon>Trematoda</taxon>
        <taxon>Digenea</taxon>
        <taxon>Opisthorchiida</taxon>
        <taxon>Opisthorchiata</taxon>
        <taxon>Opisthorchiidae</taxon>
        <taxon>Clonorchis</taxon>
    </lineage>
</organism>
<proteinExistence type="predicted"/>
<dbReference type="EMBL" id="DF142900">
    <property type="protein sequence ID" value="GAA48638.1"/>
    <property type="molecule type" value="Genomic_DNA"/>
</dbReference>
<evidence type="ECO:0000313" key="1">
    <source>
        <dbReference type="EMBL" id="GAA48638.1"/>
    </source>
</evidence>
<evidence type="ECO:0000313" key="2">
    <source>
        <dbReference type="Proteomes" id="UP000008909"/>
    </source>
</evidence>
<reference key="2">
    <citation type="submission" date="2011-10" db="EMBL/GenBank/DDBJ databases">
        <title>The genome and transcriptome sequence of Clonorchis sinensis provide insights into the carcinogenic liver fluke.</title>
        <authorList>
            <person name="Wang X."/>
            <person name="Huang Y."/>
            <person name="Chen W."/>
            <person name="Liu H."/>
            <person name="Guo L."/>
            <person name="Chen Y."/>
            <person name="Luo F."/>
            <person name="Zhou W."/>
            <person name="Sun J."/>
            <person name="Mao Q."/>
            <person name="Liang P."/>
            <person name="Zhou C."/>
            <person name="Tian Y."/>
            <person name="Men J."/>
            <person name="Lv X."/>
            <person name="Huang L."/>
            <person name="Zhou J."/>
            <person name="Hu Y."/>
            <person name="Li R."/>
            <person name="Zhang F."/>
            <person name="Lei H."/>
            <person name="Li X."/>
            <person name="Hu X."/>
            <person name="Liang C."/>
            <person name="Xu J."/>
            <person name="Wu Z."/>
            <person name="Yu X."/>
        </authorList>
    </citation>
    <scope>NUCLEOTIDE SEQUENCE</scope>
    <source>
        <strain>Henan</strain>
    </source>
</reference>
<dbReference type="AlphaFoldDB" id="G7Y6Q3"/>
<sequence length="183" mass="21068">MLTGFADVRAYLRMDVGYQDVKFHRFRDKDKMGYHPRGPQTLFYYYSSLSAYRMFSIKQESQSASKQLHSLGRMQRQNRTFIALHSCFECSNCDLQFNKCTADKRSNCGACLLEEIWENNQVTQCVDCAMPCWKVATSSEFFAATEEIRYRGSSLRLPNTASAFSVRVKQCKDEGDGRVVLIP</sequence>
<keyword evidence="2" id="KW-1185">Reference proteome</keyword>
<name>G7Y6Q3_CLOSI</name>
<dbReference type="Proteomes" id="UP000008909">
    <property type="component" value="Unassembled WGS sequence"/>
</dbReference>
<reference evidence="1" key="1">
    <citation type="journal article" date="2011" name="Genome Biol.">
        <title>The draft genome of the carcinogenic human liver fluke Clonorchis sinensis.</title>
        <authorList>
            <person name="Wang X."/>
            <person name="Chen W."/>
            <person name="Huang Y."/>
            <person name="Sun J."/>
            <person name="Men J."/>
            <person name="Liu H."/>
            <person name="Luo F."/>
            <person name="Guo L."/>
            <person name="Lv X."/>
            <person name="Deng C."/>
            <person name="Zhou C."/>
            <person name="Fan Y."/>
            <person name="Li X."/>
            <person name="Huang L."/>
            <person name="Hu Y."/>
            <person name="Liang C."/>
            <person name="Hu X."/>
            <person name="Xu J."/>
            <person name="Yu X."/>
        </authorList>
    </citation>
    <scope>NUCLEOTIDE SEQUENCE [LARGE SCALE GENOMIC DNA]</scope>
    <source>
        <strain evidence="1">Henan</strain>
    </source>
</reference>
<gene>
    <name evidence="1" type="ORF">CLF_101856</name>
</gene>